<sequence length="133" mass="14393">MSEGRDVDNSGSRMALVEMREEVLGQQIRSQVIAGLKSVVGHAPVRARLGASARAREDARVVDEQLQSLGALGGLQHALDLIHEGKDRADRAKIELERFERHIVVLPPDSPDDLAEAGTGNSENKFDTAQSNS</sequence>
<evidence type="ECO:0000313" key="3">
    <source>
        <dbReference type="Proteomes" id="UP000077202"/>
    </source>
</evidence>
<organism evidence="2 3">
    <name type="scientific">Marchantia polymorpha subsp. ruderalis</name>
    <dbReference type="NCBI Taxonomy" id="1480154"/>
    <lineage>
        <taxon>Eukaryota</taxon>
        <taxon>Viridiplantae</taxon>
        <taxon>Streptophyta</taxon>
        <taxon>Embryophyta</taxon>
        <taxon>Marchantiophyta</taxon>
        <taxon>Marchantiopsida</taxon>
        <taxon>Marchantiidae</taxon>
        <taxon>Marchantiales</taxon>
        <taxon>Marchantiaceae</taxon>
        <taxon>Marchantia</taxon>
    </lineage>
</organism>
<accession>A0A176W269</accession>
<evidence type="ECO:0000256" key="1">
    <source>
        <dbReference type="SAM" id="MobiDB-lite"/>
    </source>
</evidence>
<name>A0A176W269_MARPO</name>
<evidence type="ECO:0000313" key="2">
    <source>
        <dbReference type="EMBL" id="OAE27157.1"/>
    </source>
</evidence>
<gene>
    <name evidence="2" type="ORF">AXG93_4666s1280</name>
</gene>
<feature type="compositionally biased region" description="Polar residues" evidence="1">
    <location>
        <begin position="119"/>
        <end position="133"/>
    </location>
</feature>
<protein>
    <submittedName>
        <fullName evidence="2">Uncharacterized protein</fullName>
    </submittedName>
</protein>
<comment type="caution">
    <text evidence="2">The sequence shown here is derived from an EMBL/GenBank/DDBJ whole genome shotgun (WGS) entry which is preliminary data.</text>
</comment>
<keyword evidence="3" id="KW-1185">Reference proteome</keyword>
<feature type="region of interest" description="Disordered" evidence="1">
    <location>
        <begin position="107"/>
        <end position="133"/>
    </location>
</feature>
<dbReference type="EMBL" id="LVLJ01001967">
    <property type="protein sequence ID" value="OAE27157.1"/>
    <property type="molecule type" value="Genomic_DNA"/>
</dbReference>
<proteinExistence type="predicted"/>
<reference evidence="2" key="1">
    <citation type="submission" date="2016-03" db="EMBL/GenBank/DDBJ databases">
        <title>Mechanisms controlling the formation of the plant cell surface in tip-growing cells are functionally conserved among land plants.</title>
        <authorList>
            <person name="Honkanen S."/>
            <person name="Jones V.A."/>
            <person name="Morieri G."/>
            <person name="Champion C."/>
            <person name="Hetherington A.J."/>
            <person name="Kelly S."/>
            <person name="Saint-Marcoux D."/>
            <person name="Proust H."/>
            <person name="Prescott H."/>
            <person name="Dolan L."/>
        </authorList>
    </citation>
    <scope>NUCLEOTIDE SEQUENCE [LARGE SCALE GENOMIC DNA]</scope>
    <source>
        <tissue evidence="2">Whole gametophyte</tissue>
    </source>
</reference>
<dbReference type="Proteomes" id="UP000077202">
    <property type="component" value="Unassembled WGS sequence"/>
</dbReference>
<dbReference type="AlphaFoldDB" id="A0A176W269"/>